<gene>
    <name evidence="1" type="ORF">GALL_48480</name>
</gene>
<proteinExistence type="predicted"/>
<sequence length="194" mass="21612">MQPDTMPAQKPAAQPDQGLYAELMAHAAGLSNDALFAQMISSQIGGVGALPPGLGLEERDFSALLTDHFPGVELVIRCKAAEADSRAPERDDVLGLLLQHRAHRHMSEQWMAEIVTAACMASDHLWQDLGLWSRDHLSRLMMQNFPALAARNVHDMKWKKFLYKQLCEQEGINACRAPSCEYCTDYLNCFGPEE</sequence>
<dbReference type="InterPro" id="IPR006975">
    <property type="entry name" value="NifQ"/>
</dbReference>
<dbReference type="GO" id="GO:0030151">
    <property type="term" value="F:molybdenum ion binding"/>
    <property type="evidence" value="ECO:0007669"/>
    <property type="project" value="InterPro"/>
</dbReference>
<protein>
    <submittedName>
        <fullName evidence="1">NifQ</fullName>
    </submittedName>
</protein>
<dbReference type="AlphaFoldDB" id="A0A1J5SYS1"/>
<organism evidence="1">
    <name type="scientific">mine drainage metagenome</name>
    <dbReference type="NCBI Taxonomy" id="410659"/>
    <lineage>
        <taxon>unclassified sequences</taxon>
        <taxon>metagenomes</taxon>
        <taxon>ecological metagenomes</taxon>
    </lineage>
</organism>
<reference evidence="1" key="1">
    <citation type="submission" date="2016-10" db="EMBL/GenBank/DDBJ databases">
        <title>Sequence of Gallionella enrichment culture.</title>
        <authorList>
            <person name="Poehlein A."/>
            <person name="Muehling M."/>
            <person name="Daniel R."/>
        </authorList>
    </citation>
    <scope>NUCLEOTIDE SEQUENCE</scope>
</reference>
<dbReference type="GO" id="GO:0009399">
    <property type="term" value="P:nitrogen fixation"/>
    <property type="evidence" value="ECO:0007669"/>
    <property type="project" value="InterPro"/>
</dbReference>
<evidence type="ECO:0000313" key="1">
    <source>
        <dbReference type="EMBL" id="OIR13713.1"/>
    </source>
</evidence>
<dbReference type="Pfam" id="PF04891">
    <property type="entry name" value="NifQ"/>
    <property type="match status" value="1"/>
</dbReference>
<accession>A0A1J5SYS1</accession>
<comment type="caution">
    <text evidence="1">The sequence shown here is derived from an EMBL/GenBank/DDBJ whole genome shotgun (WGS) entry which is preliminary data.</text>
</comment>
<dbReference type="EMBL" id="MLJW01000013">
    <property type="protein sequence ID" value="OIR13713.1"/>
    <property type="molecule type" value="Genomic_DNA"/>
</dbReference>
<name>A0A1J5SYS1_9ZZZZ</name>